<dbReference type="Proteomes" id="UP001143330">
    <property type="component" value="Unassembled WGS sequence"/>
</dbReference>
<dbReference type="RefSeq" id="WP_213363853.1">
    <property type="nucleotide sequence ID" value="NZ_BSFM01000021.1"/>
</dbReference>
<sequence>MSADNDSAASKQVIFDYYRRVWEEGDASAIPALFAPGYVNHAGARGTLKGPDGILANYRSLKDAFPDVAFTLDIVVSEGSRVCAYYTMTGTHEGAFMGIAPTGRAVTVPGIGIYEVKDGIIVESWVVRDSLVLLRQLGADVAVKAA</sequence>
<protein>
    <recommendedName>
        <fullName evidence="3">Ester cyclase</fullName>
    </recommendedName>
</protein>
<evidence type="ECO:0000313" key="1">
    <source>
        <dbReference type="EMBL" id="GLK86821.1"/>
    </source>
</evidence>
<accession>A0A9W6JZL6</accession>
<reference evidence="1" key="2">
    <citation type="submission" date="2023-01" db="EMBL/GenBank/DDBJ databases">
        <authorList>
            <person name="Sun Q."/>
            <person name="Evtushenko L."/>
        </authorList>
    </citation>
    <scope>NUCLEOTIDE SEQUENCE</scope>
    <source>
        <strain evidence="1">VKM B-2789</strain>
    </source>
</reference>
<dbReference type="SUPFAM" id="SSF54427">
    <property type="entry name" value="NTF2-like"/>
    <property type="match status" value="1"/>
</dbReference>
<name>A0A9W6JZL6_9HYPH</name>
<dbReference type="PANTHER" id="PTHR38436">
    <property type="entry name" value="POLYKETIDE CYCLASE SNOAL-LIKE DOMAIN"/>
    <property type="match status" value="1"/>
</dbReference>
<dbReference type="GO" id="GO:0030638">
    <property type="term" value="P:polyketide metabolic process"/>
    <property type="evidence" value="ECO:0007669"/>
    <property type="project" value="InterPro"/>
</dbReference>
<evidence type="ECO:0008006" key="3">
    <source>
        <dbReference type="Google" id="ProtNLM"/>
    </source>
</evidence>
<dbReference type="AlphaFoldDB" id="A0A9W6JZL6"/>
<keyword evidence="2" id="KW-1185">Reference proteome</keyword>
<gene>
    <name evidence="1" type="ORF">GCM10017653_48910</name>
</gene>
<dbReference type="PANTHER" id="PTHR38436:SF1">
    <property type="entry name" value="ESTER CYCLASE"/>
    <property type="match status" value="1"/>
</dbReference>
<dbReference type="InterPro" id="IPR009959">
    <property type="entry name" value="Cyclase_SnoaL-like"/>
</dbReference>
<dbReference type="InterPro" id="IPR032710">
    <property type="entry name" value="NTF2-like_dom_sf"/>
</dbReference>
<dbReference type="Gene3D" id="3.10.450.50">
    <property type="match status" value="1"/>
</dbReference>
<dbReference type="EMBL" id="BSFM01000021">
    <property type="protein sequence ID" value="GLK86821.1"/>
    <property type="molecule type" value="Genomic_DNA"/>
</dbReference>
<evidence type="ECO:0000313" key="2">
    <source>
        <dbReference type="Proteomes" id="UP001143330"/>
    </source>
</evidence>
<reference evidence="1" key="1">
    <citation type="journal article" date="2014" name="Int. J. Syst. Evol. Microbiol.">
        <title>Complete genome sequence of Corynebacterium casei LMG S-19264T (=DSM 44701T), isolated from a smear-ripened cheese.</title>
        <authorList>
            <consortium name="US DOE Joint Genome Institute (JGI-PGF)"/>
            <person name="Walter F."/>
            <person name="Albersmeier A."/>
            <person name="Kalinowski J."/>
            <person name="Ruckert C."/>
        </authorList>
    </citation>
    <scope>NUCLEOTIDE SEQUENCE</scope>
    <source>
        <strain evidence="1">VKM B-2789</strain>
    </source>
</reference>
<organism evidence="1 2">
    <name type="scientific">Ancylobacter defluvii</name>
    <dbReference type="NCBI Taxonomy" id="1282440"/>
    <lineage>
        <taxon>Bacteria</taxon>
        <taxon>Pseudomonadati</taxon>
        <taxon>Pseudomonadota</taxon>
        <taxon>Alphaproteobacteria</taxon>
        <taxon>Hyphomicrobiales</taxon>
        <taxon>Xanthobacteraceae</taxon>
        <taxon>Ancylobacter</taxon>
    </lineage>
</organism>
<comment type="caution">
    <text evidence="1">The sequence shown here is derived from an EMBL/GenBank/DDBJ whole genome shotgun (WGS) entry which is preliminary data.</text>
</comment>
<proteinExistence type="predicted"/>
<dbReference type="Pfam" id="PF07366">
    <property type="entry name" value="SnoaL"/>
    <property type="match status" value="1"/>
</dbReference>